<evidence type="ECO:0000256" key="16">
    <source>
        <dbReference type="ARBA" id="ARBA00023136"/>
    </source>
</evidence>
<evidence type="ECO:0000256" key="2">
    <source>
        <dbReference type="ARBA" id="ARBA00004448"/>
    </source>
</evidence>
<geneLocation type="mitochondrion" evidence="20"/>
<evidence type="ECO:0000256" key="13">
    <source>
        <dbReference type="ARBA" id="ARBA00023027"/>
    </source>
</evidence>
<comment type="function">
    <text evidence="1">Core subunit of the mitochondrial membrane respiratory chain NADH dehydrogenase (Complex I) that is believed to belong to the minimal assembly required for catalysis. Complex I functions in the transfer of electrons from NADH to the respiratory chain. The immediate electron acceptor for the enzyme is believed to be ubiquinone.</text>
</comment>
<feature type="transmembrane region" description="Helical" evidence="18">
    <location>
        <begin position="120"/>
        <end position="139"/>
    </location>
</feature>
<sequence>MKNYYFTITPLYFLSISFSLSSSSWMSIWIGMEMNLLTFIFLILNSKTFNSNESCMKYFLIQSVGSLMFLFCISMQMLFYNESFFINALVPPLALMLKSGIAPLHFWTPDLSMKFSPSNLFLFITMQKIVPLLILFSSWSTMIKWAIPLNIMIGALGGMCQSSINKTIIFSSMNNSGWMLLSLTESFLLFFLFFFTYFLMNFMLMKFIKNHKIKWITQIKSHNFFKKIMFMSLMLSLSGLPPFLGFIPKWIILKKIIFMLPMFAFLSILFSVFIIFFYLKLSIFMFFYSSLTKKWINWFSYSSVNISLNILINFTSSFFFILCM</sequence>
<dbReference type="EC" id="7.1.1.2" evidence="4 18"/>
<keyword evidence="9 18" id="KW-0999">Mitochondrion inner membrane</keyword>
<evidence type="ECO:0000256" key="11">
    <source>
        <dbReference type="ARBA" id="ARBA00022982"/>
    </source>
</evidence>
<dbReference type="Pfam" id="PF00361">
    <property type="entry name" value="Proton_antipo_M"/>
    <property type="match status" value="1"/>
</dbReference>
<feature type="domain" description="NADH:quinone oxidoreductase/Mrp antiporter transmembrane" evidence="19">
    <location>
        <begin position="22"/>
        <end position="273"/>
    </location>
</feature>
<evidence type="ECO:0000256" key="9">
    <source>
        <dbReference type="ARBA" id="ARBA00022792"/>
    </source>
</evidence>
<accession>A0A344A253</accession>
<evidence type="ECO:0000256" key="15">
    <source>
        <dbReference type="ARBA" id="ARBA00023128"/>
    </source>
</evidence>
<feature type="transmembrane region" description="Helical" evidence="18">
    <location>
        <begin position="85"/>
        <end position="108"/>
    </location>
</feature>
<dbReference type="PANTHER" id="PTHR46552:SF1">
    <property type="entry name" value="NADH-UBIQUINONE OXIDOREDUCTASE CHAIN 2"/>
    <property type="match status" value="1"/>
</dbReference>
<evidence type="ECO:0000256" key="7">
    <source>
        <dbReference type="ARBA" id="ARBA00022660"/>
    </source>
</evidence>
<evidence type="ECO:0000256" key="5">
    <source>
        <dbReference type="ARBA" id="ARBA00021008"/>
    </source>
</evidence>
<evidence type="ECO:0000256" key="6">
    <source>
        <dbReference type="ARBA" id="ARBA00022448"/>
    </source>
</evidence>
<feature type="transmembrane region" description="Helical" evidence="18">
    <location>
        <begin position="299"/>
        <end position="322"/>
    </location>
</feature>
<evidence type="ECO:0000256" key="10">
    <source>
        <dbReference type="ARBA" id="ARBA00022967"/>
    </source>
</evidence>
<keyword evidence="13 18" id="KW-0520">NAD</keyword>
<evidence type="ECO:0000256" key="8">
    <source>
        <dbReference type="ARBA" id="ARBA00022692"/>
    </source>
</evidence>
<dbReference type="InterPro" id="IPR001750">
    <property type="entry name" value="ND/Mrp_TM"/>
</dbReference>
<gene>
    <name evidence="20" type="primary">nad2</name>
</gene>
<protein>
    <recommendedName>
        <fullName evidence="5 18">NADH-ubiquinone oxidoreductase chain 2</fullName>
        <ecNumber evidence="4 18">7.1.1.2</ecNumber>
    </recommendedName>
</protein>
<dbReference type="AlphaFoldDB" id="A0A344A253"/>
<keyword evidence="8 18" id="KW-0812">Transmembrane</keyword>
<keyword evidence="15 18" id="KW-0496">Mitochondrion</keyword>
<feature type="transmembrane region" description="Helical" evidence="18">
    <location>
        <begin position="256"/>
        <end position="279"/>
    </location>
</feature>
<keyword evidence="16 18" id="KW-0472">Membrane</keyword>
<name>A0A344A253_ARYSP</name>
<evidence type="ECO:0000256" key="18">
    <source>
        <dbReference type="RuleBase" id="RU003403"/>
    </source>
</evidence>
<evidence type="ECO:0000259" key="19">
    <source>
        <dbReference type="Pfam" id="PF00361"/>
    </source>
</evidence>
<feature type="transmembrane region" description="Helical" evidence="18">
    <location>
        <begin position="186"/>
        <end position="208"/>
    </location>
</feature>
<evidence type="ECO:0000313" key="20">
    <source>
        <dbReference type="EMBL" id="AWU48844.1"/>
    </source>
</evidence>
<keyword evidence="11 18" id="KW-0249">Electron transport</keyword>
<comment type="subcellular location">
    <subcellularLocation>
        <location evidence="2 18">Mitochondrion inner membrane</location>
        <topology evidence="2 18">Multi-pass membrane protein</topology>
    </subcellularLocation>
</comment>
<evidence type="ECO:0000256" key="12">
    <source>
        <dbReference type="ARBA" id="ARBA00022989"/>
    </source>
</evidence>
<evidence type="ECO:0000256" key="14">
    <source>
        <dbReference type="ARBA" id="ARBA00023075"/>
    </source>
</evidence>
<dbReference type="PRINTS" id="PR01436">
    <property type="entry name" value="NADHDHGNASE2"/>
</dbReference>
<dbReference type="GO" id="GO:0008137">
    <property type="term" value="F:NADH dehydrogenase (ubiquinone) activity"/>
    <property type="evidence" value="ECO:0007669"/>
    <property type="project" value="UniProtKB-EC"/>
</dbReference>
<keyword evidence="6" id="KW-0813">Transport</keyword>
<feature type="transmembrane region" description="Helical" evidence="18">
    <location>
        <begin position="26"/>
        <end position="46"/>
    </location>
</feature>
<reference evidence="20" key="1">
    <citation type="submission" date="2018-02" db="EMBL/GenBank/DDBJ databases">
        <title>Resolving the psyllid tree of life: Phylogenomic analysis of the superfamily Psylloidea (Hemiptera).</title>
        <authorList>
            <person name="Percy D.M."/>
            <person name="Sveinsson S."/>
            <person name="Lemmon A.R."/>
            <person name="Lemmon E.M."/>
            <person name="Ouvrard D."/>
            <person name="Burckhardt D."/>
        </authorList>
    </citation>
    <scope>NUCLEOTIDE SEQUENCE</scope>
    <source>
        <strain evidence="20">DP2.idba.237_circ</strain>
    </source>
</reference>
<dbReference type="PANTHER" id="PTHR46552">
    <property type="entry name" value="NADH-UBIQUINONE OXIDOREDUCTASE CHAIN 2"/>
    <property type="match status" value="1"/>
</dbReference>
<keyword evidence="12 18" id="KW-1133">Transmembrane helix</keyword>
<comment type="function">
    <text evidence="18">Core subunit of the mitochondrial membrane respiratory chain NADH dehydrogenase (Complex I) which catalyzes electron transfer from NADH through the respiratory chain, using ubiquinone as an electron acceptor. Essential for the catalytic activity and assembly of complex I.</text>
</comment>
<keyword evidence="14 18" id="KW-0830">Ubiquinone</keyword>
<dbReference type="GO" id="GO:0006120">
    <property type="term" value="P:mitochondrial electron transport, NADH to ubiquinone"/>
    <property type="evidence" value="ECO:0007669"/>
    <property type="project" value="InterPro"/>
</dbReference>
<feature type="transmembrane region" description="Helical" evidence="18">
    <location>
        <begin position="228"/>
        <end position="247"/>
    </location>
</feature>
<keyword evidence="7 18" id="KW-0679">Respiratory chain</keyword>
<organism evidence="20">
    <name type="scientific">Arytainilla spartiophila</name>
    <name type="common">Broom psyllid</name>
    <name type="synonym">Arytaina spartiophila</name>
    <dbReference type="NCBI Taxonomy" id="178948"/>
    <lineage>
        <taxon>Eukaryota</taxon>
        <taxon>Metazoa</taxon>
        <taxon>Ecdysozoa</taxon>
        <taxon>Arthropoda</taxon>
        <taxon>Hexapoda</taxon>
        <taxon>Insecta</taxon>
        <taxon>Pterygota</taxon>
        <taxon>Neoptera</taxon>
        <taxon>Paraneoptera</taxon>
        <taxon>Hemiptera</taxon>
        <taxon>Sternorrhyncha</taxon>
        <taxon>Psylloidea</taxon>
        <taxon>Psyllidae</taxon>
        <taxon>Psyllinae</taxon>
        <taxon>Arytainilla</taxon>
    </lineage>
</organism>
<evidence type="ECO:0000256" key="3">
    <source>
        <dbReference type="ARBA" id="ARBA00007012"/>
    </source>
</evidence>
<dbReference type="EMBL" id="MG989220">
    <property type="protein sequence ID" value="AWU48844.1"/>
    <property type="molecule type" value="Genomic_DNA"/>
</dbReference>
<dbReference type="InterPro" id="IPR050175">
    <property type="entry name" value="Complex_I_Subunit_2"/>
</dbReference>
<evidence type="ECO:0000256" key="1">
    <source>
        <dbReference type="ARBA" id="ARBA00003257"/>
    </source>
</evidence>
<evidence type="ECO:0000256" key="17">
    <source>
        <dbReference type="ARBA" id="ARBA00049551"/>
    </source>
</evidence>
<comment type="catalytic activity">
    <reaction evidence="17 18">
        <text>a ubiquinone + NADH + 5 H(+)(in) = a ubiquinol + NAD(+) + 4 H(+)(out)</text>
        <dbReference type="Rhea" id="RHEA:29091"/>
        <dbReference type="Rhea" id="RHEA-COMP:9565"/>
        <dbReference type="Rhea" id="RHEA-COMP:9566"/>
        <dbReference type="ChEBI" id="CHEBI:15378"/>
        <dbReference type="ChEBI" id="CHEBI:16389"/>
        <dbReference type="ChEBI" id="CHEBI:17976"/>
        <dbReference type="ChEBI" id="CHEBI:57540"/>
        <dbReference type="ChEBI" id="CHEBI:57945"/>
        <dbReference type="EC" id="7.1.1.2"/>
    </reaction>
</comment>
<keyword evidence="10 18" id="KW-1278">Translocase</keyword>
<evidence type="ECO:0000256" key="4">
    <source>
        <dbReference type="ARBA" id="ARBA00012944"/>
    </source>
</evidence>
<comment type="similarity">
    <text evidence="3 18">Belongs to the complex I subunit 2 family.</text>
</comment>
<proteinExistence type="inferred from homology"/>
<dbReference type="GO" id="GO:0005743">
    <property type="term" value="C:mitochondrial inner membrane"/>
    <property type="evidence" value="ECO:0007669"/>
    <property type="project" value="UniProtKB-SubCell"/>
</dbReference>
<dbReference type="InterPro" id="IPR003917">
    <property type="entry name" value="NADH_UbQ_OxRdtase_chain2"/>
</dbReference>
<feature type="transmembrane region" description="Helical" evidence="18">
    <location>
        <begin position="58"/>
        <end position="79"/>
    </location>
</feature>